<comment type="caution">
    <text evidence="1">The sequence shown here is derived from an EMBL/GenBank/DDBJ whole genome shotgun (WGS) entry which is preliminary data.</text>
</comment>
<evidence type="ECO:0000313" key="1">
    <source>
        <dbReference type="EMBL" id="KAH7911545.1"/>
    </source>
</evidence>
<keyword evidence="2" id="KW-1185">Reference proteome</keyword>
<name>A0ACB8AEG1_9AGAM</name>
<proteinExistence type="predicted"/>
<evidence type="ECO:0000313" key="2">
    <source>
        <dbReference type="Proteomes" id="UP000790377"/>
    </source>
</evidence>
<dbReference type="EMBL" id="MU267674">
    <property type="protein sequence ID" value="KAH7911545.1"/>
    <property type="molecule type" value="Genomic_DNA"/>
</dbReference>
<gene>
    <name evidence="1" type="ORF">BJ138DRAFT_1150275</name>
</gene>
<reference evidence="1" key="1">
    <citation type="journal article" date="2021" name="New Phytol.">
        <title>Evolutionary innovations through gain and loss of genes in the ectomycorrhizal Boletales.</title>
        <authorList>
            <person name="Wu G."/>
            <person name="Miyauchi S."/>
            <person name="Morin E."/>
            <person name="Kuo A."/>
            <person name="Drula E."/>
            <person name="Varga T."/>
            <person name="Kohler A."/>
            <person name="Feng B."/>
            <person name="Cao Y."/>
            <person name="Lipzen A."/>
            <person name="Daum C."/>
            <person name="Hundley H."/>
            <person name="Pangilinan J."/>
            <person name="Johnson J."/>
            <person name="Barry K."/>
            <person name="LaButti K."/>
            <person name="Ng V."/>
            <person name="Ahrendt S."/>
            <person name="Min B."/>
            <person name="Choi I.G."/>
            <person name="Park H."/>
            <person name="Plett J.M."/>
            <person name="Magnuson J."/>
            <person name="Spatafora J.W."/>
            <person name="Nagy L.G."/>
            <person name="Henrissat B."/>
            <person name="Grigoriev I.V."/>
            <person name="Yang Z.L."/>
            <person name="Xu J."/>
            <person name="Martin F.M."/>
        </authorList>
    </citation>
    <scope>NUCLEOTIDE SEQUENCE</scope>
    <source>
        <strain evidence="1">ATCC 28755</strain>
    </source>
</reference>
<organism evidence="1 2">
    <name type="scientific">Hygrophoropsis aurantiaca</name>
    <dbReference type="NCBI Taxonomy" id="72124"/>
    <lineage>
        <taxon>Eukaryota</taxon>
        <taxon>Fungi</taxon>
        <taxon>Dikarya</taxon>
        <taxon>Basidiomycota</taxon>
        <taxon>Agaricomycotina</taxon>
        <taxon>Agaricomycetes</taxon>
        <taxon>Agaricomycetidae</taxon>
        <taxon>Boletales</taxon>
        <taxon>Coniophorineae</taxon>
        <taxon>Hygrophoropsidaceae</taxon>
        <taxon>Hygrophoropsis</taxon>
    </lineage>
</organism>
<sequence>MVTLYMTTRCVVERPEFAPNVTAVSPHAYPAANFCRIVRPIRQFIMMMFSVSFEIITGIDLYLIFCSQSECDTGSKNGEKSLEEHSVLVLLLDQLEFQREVFDSWQEAVVLSRTYLPNLRPEMFRGCELPRARDRQIIFLGGSRNCSHRSPRATRRNHSNNQNQ</sequence>
<dbReference type="Proteomes" id="UP000790377">
    <property type="component" value="Unassembled WGS sequence"/>
</dbReference>
<protein>
    <submittedName>
        <fullName evidence="1">Uncharacterized protein</fullName>
    </submittedName>
</protein>
<accession>A0ACB8AEG1</accession>